<sequence length="351" mass="36716">MDDLTMLRALGDELEHEPPATLANQRRRLLDASNGTGRPRRPRGPRGLSVRGMAMLGLAAAATAAVLVAPAVLLRGHEVATPVGARPVKANEAINVLVAGTDGQMGSGRNPARADVLLLVHLSADRGRVTVVSVPRDLAVPVVPCAGSAGGASGPAKTERIGASFADGGMACLWKRVEVLTGIRVDHAVEVDFSGFKDMVDALGGVEVTLPTPIDDPRAKVRLPKGRQVLDGGQALGYVRARYSLGDGSDLGRIGRQQRFVEAMLRKAGGLMSDPARLAAFLGAAAKSVKADSKLDLPTLRAIAESLDGTVPGSFGSFRVPVRPSASDPGMLDWDRPAAQRLFAKVRDDTL</sequence>
<feature type="domain" description="Cell envelope-related transcriptional attenuator" evidence="4">
    <location>
        <begin position="113"/>
        <end position="268"/>
    </location>
</feature>
<dbReference type="Pfam" id="PF03816">
    <property type="entry name" value="LytR_cpsA_psr"/>
    <property type="match status" value="1"/>
</dbReference>
<evidence type="ECO:0000313" key="6">
    <source>
        <dbReference type="Proteomes" id="UP000552644"/>
    </source>
</evidence>
<evidence type="ECO:0000256" key="2">
    <source>
        <dbReference type="SAM" id="MobiDB-lite"/>
    </source>
</evidence>
<keyword evidence="3" id="KW-0812">Transmembrane</keyword>
<dbReference type="NCBIfam" id="TIGR00350">
    <property type="entry name" value="lytR_cpsA_psr"/>
    <property type="match status" value="1"/>
</dbReference>
<comment type="caution">
    <text evidence="5">The sequence shown here is derived from an EMBL/GenBank/DDBJ whole genome shotgun (WGS) entry which is preliminary data.</text>
</comment>
<accession>A0A7W7QUE3</accession>
<dbReference type="AlphaFoldDB" id="A0A7W7QUE3"/>
<evidence type="ECO:0000256" key="1">
    <source>
        <dbReference type="ARBA" id="ARBA00006068"/>
    </source>
</evidence>
<evidence type="ECO:0000259" key="4">
    <source>
        <dbReference type="Pfam" id="PF03816"/>
    </source>
</evidence>
<reference evidence="5 6" key="1">
    <citation type="submission" date="2020-08" db="EMBL/GenBank/DDBJ databases">
        <title>Genomic Encyclopedia of Type Strains, Phase III (KMG-III): the genomes of soil and plant-associated and newly described type strains.</title>
        <authorList>
            <person name="Whitman W."/>
        </authorList>
    </citation>
    <scope>NUCLEOTIDE SEQUENCE [LARGE SCALE GENOMIC DNA]</scope>
    <source>
        <strain evidence="5 6">CECT 8840</strain>
    </source>
</reference>
<dbReference type="InterPro" id="IPR004474">
    <property type="entry name" value="LytR_CpsA_psr"/>
</dbReference>
<proteinExistence type="inferred from homology"/>
<protein>
    <submittedName>
        <fullName evidence="5">LCP family protein required for cell wall assembly</fullName>
    </submittedName>
</protein>
<dbReference type="Gene3D" id="3.40.630.190">
    <property type="entry name" value="LCP protein"/>
    <property type="match status" value="1"/>
</dbReference>
<name>A0A7W7QUE3_9ACTN</name>
<evidence type="ECO:0000256" key="3">
    <source>
        <dbReference type="SAM" id="Phobius"/>
    </source>
</evidence>
<feature type="transmembrane region" description="Helical" evidence="3">
    <location>
        <begin position="48"/>
        <end position="73"/>
    </location>
</feature>
<organism evidence="5 6">
    <name type="scientific">Streptosporangium saharense</name>
    <dbReference type="NCBI Taxonomy" id="1706840"/>
    <lineage>
        <taxon>Bacteria</taxon>
        <taxon>Bacillati</taxon>
        <taxon>Actinomycetota</taxon>
        <taxon>Actinomycetes</taxon>
        <taxon>Streptosporangiales</taxon>
        <taxon>Streptosporangiaceae</taxon>
        <taxon>Streptosporangium</taxon>
    </lineage>
</organism>
<dbReference type="PANTHER" id="PTHR33392:SF6">
    <property type="entry name" value="POLYISOPRENYL-TEICHOIC ACID--PEPTIDOGLYCAN TEICHOIC ACID TRANSFERASE TAGU"/>
    <property type="match status" value="1"/>
</dbReference>
<comment type="similarity">
    <text evidence="1">Belongs to the LytR/CpsA/Psr (LCP) family.</text>
</comment>
<keyword evidence="3" id="KW-1133">Transmembrane helix</keyword>
<feature type="region of interest" description="Disordered" evidence="2">
    <location>
        <begin position="10"/>
        <end position="48"/>
    </location>
</feature>
<dbReference type="Proteomes" id="UP000552644">
    <property type="component" value="Unassembled WGS sequence"/>
</dbReference>
<evidence type="ECO:0000313" key="5">
    <source>
        <dbReference type="EMBL" id="MBB4919927.1"/>
    </source>
</evidence>
<dbReference type="RefSeq" id="WP_184723028.1">
    <property type="nucleotide sequence ID" value="NZ_JACHJP010000011.1"/>
</dbReference>
<keyword evidence="6" id="KW-1185">Reference proteome</keyword>
<keyword evidence="3" id="KW-0472">Membrane</keyword>
<gene>
    <name evidence="5" type="ORF">FHS44_007071</name>
</gene>
<dbReference type="PANTHER" id="PTHR33392">
    <property type="entry name" value="POLYISOPRENYL-TEICHOIC ACID--PEPTIDOGLYCAN TEICHOIC ACID TRANSFERASE TAGU"/>
    <property type="match status" value="1"/>
</dbReference>
<dbReference type="InterPro" id="IPR050922">
    <property type="entry name" value="LytR/CpsA/Psr_CW_biosynth"/>
</dbReference>
<dbReference type="EMBL" id="JACHJP010000011">
    <property type="protein sequence ID" value="MBB4919927.1"/>
    <property type="molecule type" value="Genomic_DNA"/>
</dbReference>